<dbReference type="NCBIfam" id="TIGR01863">
    <property type="entry name" value="cas_Csd1"/>
    <property type="match status" value="1"/>
</dbReference>
<evidence type="ECO:0000313" key="2">
    <source>
        <dbReference type="EMBL" id="OJF14511.1"/>
    </source>
</evidence>
<feature type="region of interest" description="Disordered" evidence="1">
    <location>
        <begin position="581"/>
        <end position="615"/>
    </location>
</feature>
<evidence type="ECO:0000313" key="3">
    <source>
        <dbReference type="Proteomes" id="UP000182486"/>
    </source>
</evidence>
<dbReference type="RefSeq" id="WP_071804543.1">
    <property type="nucleotide sequence ID" value="NZ_MEIA01000096.1"/>
</dbReference>
<dbReference type="AlphaFoldDB" id="A0A1K0FNU6"/>
<dbReference type="EMBL" id="MEIA01000096">
    <property type="protein sequence ID" value="OJF14511.1"/>
    <property type="molecule type" value="Genomic_DNA"/>
</dbReference>
<organism evidence="2 3">
    <name type="scientific">Couchioplanes caeruleus subsp. caeruleus</name>
    <dbReference type="NCBI Taxonomy" id="56427"/>
    <lineage>
        <taxon>Bacteria</taxon>
        <taxon>Bacillati</taxon>
        <taxon>Actinomycetota</taxon>
        <taxon>Actinomycetes</taxon>
        <taxon>Micromonosporales</taxon>
        <taxon>Micromonosporaceae</taxon>
        <taxon>Couchioplanes</taxon>
    </lineage>
</organism>
<name>A0A1K0FNU6_9ACTN</name>
<comment type="caution">
    <text evidence="2">The sequence shown here is derived from an EMBL/GenBank/DDBJ whole genome shotgun (WGS) entry which is preliminary data.</text>
</comment>
<dbReference type="Pfam" id="PF09709">
    <property type="entry name" value="Cas_Csd1"/>
    <property type="match status" value="1"/>
</dbReference>
<dbReference type="InterPro" id="IPR010144">
    <property type="entry name" value="CRISPR-assoc_prot_Csd1-typ"/>
</dbReference>
<proteinExistence type="predicted"/>
<gene>
    <name evidence="2" type="ORF">BG844_09250</name>
</gene>
<accession>A0A1K0FNU6</accession>
<feature type="compositionally biased region" description="Acidic residues" evidence="1">
    <location>
        <begin position="589"/>
        <end position="615"/>
    </location>
</feature>
<protein>
    <submittedName>
        <fullName evidence="2">Type I-C CRISPR-associated protein Cas8c/Csd1</fullName>
    </submittedName>
</protein>
<evidence type="ECO:0000256" key="1">
    <source>
        <dbReference type="SAM" id="MobiDB-lite"/>
    </source>
</evidence>
<reference evidence="2 3" key="1">
    <citation type="submission" date="2016-09" db="EMBL/GenBank/DDBJ databases">
        <title>Couchioplanes caeruleus draft genome sequence.</title>
        <authorList>
            <person name="Sheehan J."/>
            <person name="Caffrey P."/>
        </authorList>
    </citation>
    <scope>NUCLEOTIDE SEQUENCE [LARGE SCALE GENOMIC DNA]</scope>
    <source>
        <strain evidence="2 3">DSM 43634</strain>
    </source>
</reference>
<keyword evidence="3" id="KW-1185">Reference proteome</keyword>
<dbReference type="Proteomes" id="UP000182486">
    <property type="component" value="Unassembled WGS sequence"/>
</dbReference>
<sequence>MLLQRLVEFADASGEVVPPFYARKAVRWLLDLHPDGTVAGPLTDTADPSDRARKYGVARLVPSVTRTVGIAPALAVDNPEYVLGWIGEGSNPERAPKQHAAFKELIYAWDKHVGDPRGPAHAIAEFYRHQRDASVDQPPGWGRGDLVAFRVAGTVACTSEAAIGYWATVAAARKGSGAVGLCLVCARVQPLLKTIPQQIPSRWLPGTLKNASLVSVNEAVHGYELKKSLVHTPICTGCALKFTSALTTLLSDPNHSVAYSGQNTRLAWWIVGGADYDPMGALEQPNDADVPQLLAAVRGGSHTELDDTSAFCTVTVAGNSARVVVRGWVQMPLPQLKANIAAWLTDLEMVDAFTGAPTRIPLGHLTRVSGRWDTRKSVWKEFGASGEDRPHGAHRALLAAALLGRPLPPHLLTHVIHRIRADRRVDTARAALIRLILRRHPRIPAPDRKALMATLNPDHPSPAYLAGRIFAVLEDLQLANARAYNQSINTTFADRYFSRAITSPLSALVAGRRDARAWLKRLRRVRPKSAYFYEQRLDELFNQIADAGGIPAAVVVVEQAAFILGYHQQRAATTVERQQAKAASGAIDPDLDVDSDDTALDIDSSTDADTEGVPA</sequence>